<keyword evidence="8" id="KW-1185">Reference proteome</keyword>
<dbReference type="FunFam" id="3.30.70.580:FF:000011">
    <property type="entry name" value="tRNA pseudouridine synthase"/>
    <property type="match status" value="1"/>
</dbReference>
<evidence type="ECO:0000256" key="5">
    <source>
        <dbReference type="RuleBase" id="RU003792"/>
    </source>
</evidence>
<comment type="catalytic activity">
    <reaction evidence="5">
        <text>uridine(38/39/40) in tRNA = pseudouridine(38/39/40) in tRNA</text>
        <dbReference type="Rhea" id="RHEA:22376"/>
        <dbReference type="Rhea" id="RHEA-COMP:10085"/>
        <dbReference type="Rhea" id="RHEA-COMP:10087"/>
        <dbReference type="ChEBI" id="CHEBI:65314"/>
        <dbReference type="ChEBI" id="CHEBI:65315"/>
        <dbReference type="EC" id="5.4.99.12"/>
    </reaction>
</comment>
<proteinExistence type="inferred from homology"/>
<organism evidence="7 8">
    <name type="scientific">Pelobates cultripes</name>
    <name type="common">Western spadefoot toad</name>
    <dbReference type="NCBI Taxonomy" id="61616"/>
    <lineage>
        <taxon>Eukaryota</taxon>
        <taxon>Metazoa</taxon>
        <taxon>Chordata</taxon>
        <taxon>Craniata</taxon>
        <taxon>Vertebrata</taxon>
        <taxon>Euteleostomi</taxon>
        <taxon>Amphibia</taxon>
        <taxon>Batrachia</taxon>
        <taxon>Anura</taxon>
        <taxon>Pelobatoidea</taxon>
        <taxon>Pelobatidae</taxon>
        <taxon>Pelobates</taxon>
    </lineage>
</organism>
<evidence type="ECO:0000313" key="7">
    <source>
        <dbReference type="EMBL" id="CAH2319922.1"/>
    </source>
</evidence>
<dbReference type="GO" id="GO:0160147">
    <property type="term" value="F:tRNA pseudouridine(38-40) synthase activity"/>
    <property type="evidence" value="ECO:0007669"/>
    <property type="project" value="UniProtKB-EC"/>
</dbReference>
<feature type="domain" description="Pseudouridine synthase I TruA alpha/beta" evidence="6">
    <location>
        <begin position="252"/>
        <end position="370"/>
    </location>
</feature>
<name>A0AAD1T9F3_PELCU</name>
<dbReference type="Gene3D" id="3.30.70.660">
    <property type="entry name" value="Pseudouridine synthase I, catalytic domain, C-terminal subdomain"/>
    <property type="match status" value="1"/>
</dbReference>
<dbReference type="GO" id="GO:0003723">
    <property type="term" value="F:RNA binding"/>
    <property type="evidence" value="ECO:0007669"/>
    <property type="project" value="InterPro"/>
</dbReference>
<dbReference type="InterPro" id="IPR001406">
    <property type="entry name" value="PsdUridine_synth_TruA"/>
</dbReference>
<dbReference type="InterPro" id="IPR020103">
    <property type="entry name" value="PsdUridine_synth_cat_dom_sf"/>
</dbReference>
<evidence type="ECO:0000259" key="6">
    <source>
        <dbReference type="Pfam" id="PF01416"/>
    </source>
</evidence>
<evidence type="ECO:0000256" key="1">
    <source>
        <dbReference type="ARBA" id="ARBA00009375"/>
    </source>
</evidence>
<dbReference type="InterPro" id="IPR020097">
    <property type="entry name" value="PsdUridine_synth_TruA_a/b_dom"/>
</dbReference>
<accession>A0AAD1T9F3</accession>
<dbReference type="GO" id="GO:0031119">
    <property type="term" value="P:tRNA pseudouridine synthesis"/>
    <property type="evidence" value="ECO:0007669"/>
    <property type="project" value="TreeGrafter"/>
</dbReference>
<dbReference type="SUPFAM" id="SSF55120">
    <property type="entry name" value="Pseudouridine synthase"/>
    <property type="match status" value="1"/>
</dbReference>
<dbReference type="AlphaFoldDB" id="A0AAD1T9F3"/>
<dbReference type="InterPro" id="IPR020094">
    <property type="entry name" value="TruA/RsuA/RluB/E/F_N"/>
</dbReference>
<dbReference type="HAMAP" id="MF_00171">
    <property type="entry name" value="TruA"/>
    <property type="match status" value="1"/>
</dbReference>
<dbReference type="EC" id="5.4.99.12" evidence="5"/>
<dbReference type="EMBL" id="OW240921">
    <property type="protein sequence ID" value="CAH2319922.1"/>
    <property type="molecule type" value="Genomic_DNA"/>
</dbReference>
<keyword evidence="2 5" id="KW-0819">tRNA processing</keyword>
<dbReference type="CDD" id="cd02570">
    <property type="entry name" value="PseudoU_synth_EcTruA"/>
    <property type="match status" value="1"/>
</dbReference>
<dbReference type="Gene3D" id="3.30.70.580">
    <property type="entry name" value="Pseudouridine synthase I, catalytic domain, N-terminal subdomain"/>
    <property type="match status" value="1"/>
</dbReference>
<evidence type="ECO:0000313" key="8">
    <source>
        <dbReference type="Proteomes" id="UP001295444"/>
    </source>
</evidence>
<dbReference type="PANTHER" id="PTHR11142">
    <property type="entry name" value="PSEUDOURIDYLATE SYNTHASE"/>
    <property type="match status" value="1"/>
</dbReference>
<reference evidence="7" key="1">
    <citation type="submission" date="2022-03" db="EMBL/GenBank/DDBJ databases">
        <authorList>
            <person name="Alioto T."/>
            <person name="Alioto T."/>
            <person name="Gomez Garrido J."/>
        </authorList>
    </citation>
    <scope>NUCLEOTIDE SEQUENCE</scope>
</reference>
<evidence type="ECO:0000256" key="4">
    <source>
        <dbReference type="ARBA" id="ARBA00036943"/>
    </source>
</evidence>
<comment type="similarity">
    <text evidence="1 5">Belongs to the tRNA pseudouridine synthase TruA family.</text>
</comment>
<gene>
    <name evidence="7" type="ORF">PECUL_23A001566</name>
</gene>
<dbReference type="InterPro" id="IPR020095">
    <property type="entry name" value="PsdUridine_synth_TruA_C"/>
</dbReference>
<keyword evidence="3 5" id="KW-0413">Isomerase</keyword>
<evidence type="ECO:0000256" key="3">
    <source>
        <dbReference type="ARBA" id="ARBA00023235"/>
    </source>
</evidence>
<sequence length="379" mass="42358">MEEKCFSQRIRDPVDIYCNHAALLSDASYRETWNPSAPMDEPLLSESLHDEDNGNAGVVTKNYYGEVTNTDFRAREQSTQGEYTSSNRKKLLVKGDLIITTGKENRAVHVIGVVETPVTQSVLGVQNYLQMAAQKLRLVGNAKFTISSRTDTGVHAICNSAHVDIERAVGKPPFSETILVDALNHHLKPEPISVLKAVRVCDNFHARHNALSRTYIYRVVTGCKQFDLPVFERNLCWAASVSSLSVTAMEEAANLLLGTHDFSAFQSTSNENIFRSPIKTLSQVDIKPSSSFWPHLLQYRDLQFWDLTFKSKSFLYKQVRRMTQALVAVGQGRLTPLQIKEIMDTRDPTAFPGNPIAPAEGLFLKEVEYEGIETCSSGI</sequence>
<dbReference type="Pfam" id="PF01416">
    <property type="entry name" value="PseudoU_synth_1"/>
    <property type="match status" value="1"/>
</dbReference>
<comment type="catalytic activity">
    <reaction evidence="4">
        <text>a uridine in tRNA = a pseudouridine in tRNA</text>
        <dbReference type="Rhea" id="RHEA:54572"/>
        <dbReference type="Rhea" id="RHEA-COMP:13339"/>
        <dbReference type="Rhea" id="RHEA-COMP:13934"/>
        <dbReference type="ChEBI" id="CHEBI:65314"/>
        <dbReference type="ChEBI" id="CHEBI:65315"/>
    </reaction>
</comment>
<dbReference type="Proteomes" id="UP001295444">
    <property type="component" value="Chromosome 10"/>
</dbReference>
<dbReference type="PANTHER" id="PTHR11142:SF0">
    <property type="entry name" value="TRNA PSEUDOURIDINE SYNTHASE-LIKE 1"/>
    <property type="match status" value="1"/>
</dbReference>
<evidence type="ECO:0000256" key="2">
    <source>
        <dbReference type="ARBA" id="ARBA00022694"/>
    </source>
</evidence>
<protein>
    <recommendedName>
        <fullName evidence="5">tRNA pseudouridine synthase</fullName>
        <ecNumber evidence="5">5.4.99.12</ecNumber>
    </recommendedName>
</protein>